<evidence type="ECO:0000313" key="1">
    <source>
        <dbReference type="EMBL" id="NNU34107.1"/>
    </source>
</evidence>
<name>A0ABX1W1K3_9SPHI</name>
<reference evidence="1 2" key="1">
    <citation type="submission" date="2020-05" db="EMBL/GenBank/DDBJ databases">
        <authorList>
            <person name="Khan S.A."/>
            <person name="Jeon C.O."/>
            <person name="Chun B.H."/>
        </authorList>
    </citation>
    <scope>NUCLEOTIDE SEQUENCE [LARGE SCALE GENOMIC DNA]</scope>
    <source>
        <strain evidence="1 2">S1162</strain>
    </source>
</reference>
<evidence type="ECO:0000313" key="2">
    <source>
        <dbReference type="Proteomes" id="UP000566071"/>
    </source>
</evidence>
<dbReference type="EMBL" id="JABFCR010000032">
    <property type="protein sequence ID" value="NNU34107.1"/>
    <property type="molecule type" value="Genomic_DNA"/>
</dbReference>
<sequence length="99" mass="11119">MLNKLELPLLLNKLPLNTSLSLKSFNDALASLNERILKSKYLMFDCAIRLFILLKANSLMALVAVAATWLVKLLPVPELKLRLTITLNACWLRLLGSAR</sequence>
<accession>A0ABX1W1K3</accession>
<gene>
    <name evidence="1" type="ORF">HK413_08045</name>
</gene>
<dbReference type="RefSeq" id="WP_175269791.1">
    <property type="nucleotide sequence ID" value="NZ_JABFCR010000032.1"/>
</dbReference>
<organism evidence="1 2">
    <name type="scientific">Mucilaginibacter humi</name>
    <dbReference type="NCBI Taxonomy" id="2732510"/>
    <lineage>
        <taxon>Bacteria</taxon>
        <taxon>Pseudomonadati</taxon>
        <taxon>Bacteroidota</taxon>
        <taxon>Sphingobacteriia</taxon>
        <taxon>Sphingobacteriales</taxon>
        <taxon>Sphingobacteriaceae</taxon>
        <taxon>Mucilaginibacter</taxon>
    </lineage>
</organism>
<keyword evidence="2" id="KW-1185">Reference proteome</keyword>
<comment type="caution">
    <text evidence="1">The sequence shown here is derived from an EMBL/GenBank/DDBJ whole genome shotgun (WGS) entry which is preliminary data.</text>
</comment>
<proteinExistence type="predicted"/>
<dbReference type="Proteomes" id="UP000566071">
    <property type="component" value="Unassembled WGS sequence"/>
</dbReference>
<protein>
    <submittedName>
        <fullName evidence="1">Uncharacterized protein</fullName>
    </submittedName>
</protein>